<protein>
    <submittedName>
        <fullName evidence="4">FHA domain-containing protein</fullName>
    </submittedName>
</protein>
<dbReference type="AlphaFoldDB" id="A0A915BLD6"/>
<accession>A0A915BLD6</accession>
<evidence type="ECO:0000313" key="3">
    <source>
        <dbReference type="Proteomes" id="UP000887569"/>
    </source>
</evidence>
<proteinExistence type="predicted"/>
<reference evidence="4" key="1">
    <citation type="submission" date="2022-11" db="UniProtKB">
        <authorList>
            <consortium name="WormBaseParasite"/>
        </authorList>
    </citation>
    <scope>IDENTIFICATION</scope>
</reference>
<dbReference type="InterPro" id="IPR031424">
    <property type="entry name" value="QVR-like"/>
</dbReference>
<dbReference type="WBParaSite" id="PgR045_g028_t03">
    <property type="protein sequence ID" value="PgR045_g028_t03"/>
    <property type="gene ID" value="PgR045_g028"/>
</dbReference>
<evidence type="ECO:0000256" key="1">
    <source>
        <dbReference type="ARBA" id="ARBA00022729"/>
    </source>
</evidence>
<dbReference type="Pfam" id="PF17064">
    <property type="entry name" value="QVR"/>
    <property type="match status" value="1"/>
</dbReference>
<keyword evidence="3" id="KW-1185">Reference proteome</keyword>
<organism evidence="3 4">
    <name type="scientific">Parascaris univalens</name>
    <name type="common">Nematode worm</name>
    <dbReference type="NCBI Taxonomy" id="6257"/>
    <lineage>
        <taxon>Eukaryota</taxon>
        <taxon>Metazoa</taxon>
        <taxon>Ecdysozoa</taxon>
        <taxon>Nematoda</taxon>
        <taxon>Chromadorea</taxon>
        <taxon>Rhabditida</taxon>
        <taxon>Spirurina</taxon>
        <taxon>Ascaridomorpha</taxon>
        <taxon>Ascaridoidea</taxon>
        <taxon>Ascarididae</taxon>
        <taxon>Parascaris</taxon>
    </lineage>
</organism>
<dbReference type="GO" id="GO:0030431">
    <property type="term" value="P:sleep"/>
    <property type="evidence" value="ECO:0007669"/>
    <property type="project" value="InterPro"/>
</dbReference>
<dbReference type="GO" id="GO:0032222">
    <property type="term" value="P:regulation of synaptic transmission, cholinergic"/>
    <property type="evidence" value="ECO:0007669"/>
    <property type="project" value="InterPro"/>
</dbReference>
<dbReference type="Proteomes" id="UP000887569">
    <property type="component" value="Unplaced"/>
</dbReference>
<keyword evidence="2" id="KW-0325">Glycoprotein</keyword>
<sequence>MSKNIPASSRIILEQSTNIARGIQTDSCDDPFDFRSATVEPCSSACLKVISCNRELRIVLRGCLTVIYPQIPTAQLKSHSEDFSQCDTQRQKNDDVGEIVTQTCLCTPSFCNSVSEIPHSITNFIVMFIAVLTSHVT</sequence>
<evidence type="ECO:0000256" key="2">
    <source>
        <dbReference type="ARBA" id="ARBA00023180"/>
    </source>
</evidence>
<name>A0A915BLD6_PARUN</name>
<keyword evidence="1" id="KW-0732">Signal</keyword>
<evidence type="ECO:0000313" key="4">
    <source>
        <dbReference type="WBParaSite" id="PgR045_g028_t03"/>
    </source>
</evidence>